<organism evidence="3 4">
    <name type="scientific">Vespula pensylvanica</name>
    <name type="common">Western yellow jacket</name>
    <name type="synonym">Wasp</name>
    <dbReference type="NCBI Taxonomy" id="30213"/>
    <lineage>
        <taxon>Eukaryota</taxon>
        <taxon>Metazoa</taxon>
        <taxon>Ecdysozoa</taxon>
        <taxon>Arthropoda</taxon>
        <taxon>Hexapoda</taxon>
        <taxon>Insecta</taxon>
        <taxon>Pterygota</taxon>
        <taxon>Neoptera</taxon>
        <taxon>Endopterygota</taxon>
        <taxon>Hymenoptera</taxon>
        <taxon>Apocrita</taxon>
        <taxon>Aculeata</taxon>
        <taxon>Vespoidea</taxon>
        <taxon>Vespidae</taxon>
        <taxon>Vespinae</taxon>
        <taxon>Vespula</taxon>
    </lineage>
</organism>
<keyword evidence="2" id="KW-0472">Membrane</keyword>
<keyword evidence="2" id="KW-1133">Transmembrane helix</keyword>
<dbReference type="Proteomes" id="UP000600918">
    <property type="component" value="Unassembled WGS sequence"/>
</dbReference>
<comment type="caution">
    <text evidence="3">The sequence shown here is derived from an EMBL/GenBank/DDBJ whole genome shotgun (WGS) entry which is preliminary data.</text>
</comment>
<accession>A0A834NBF6</accession>
<feature type="region of interest" description="Disordered" evidence="1">
    <location>
        <begin position="188"/>
        <end position="212"/>
    </location>
</feature>
<keyword evidence="4" id="KW-1185">Reference proteome</keyword>
<dbReference type="EMBL" id="JACSDY010000017">
    <property type="protein sequence ID" value="KAF7401989.1"/>
    <property type="molecule type" value="Genomic_DNA"/>
</dbReference>
<feature type="transmembrane region" description="Helical" evidence="2">
    <location>
        <begin position="113"/>
        <end position="146"/>
    </location>
</feature>
<sequence>MSVFQVGIDVGTHSDDDDGYRLNLYICCYSRKHDEKLIKLKLPEKRCHAASFVIVVTLASFAIKGMNQDVDEAKARDQRDGITPYDDNDTPKSAALHSFKERYFSSVSIPRKWFVVVPVIVVVVVLPVVIVVVGNSTGSSIVLLRFTSSTMRFADRIFSRVIARGTIGRDVKTWRRICIYTDAARVDRNREGEGEGEEEEEIEEKEEKEEEE</sequence>
<reference evidence="3" key="1">
    <citation type="journal article" date="2020" name="G3 (Bethesda)">
        <title>High-Quality Assemblies for Three Invasive Social Wasps from the &lt;i&gt;Vespula&lt;/i&gt; Genus.</title>
        <authorList>
            <person name="Harrop T.W.R."/>
            <person name="Guhlin J."/>
            <person name="McLaughlin G.M."/>
            <person name="Permina E."/>
            <person name="Stockwell P."/>
            <person name="Gilligan J."/>
            <person name="Le Lec M.F."/>
            <person name="Gruber M.A.M."/>
            <person name="Quinn O."/>
            <person name="Lovegrove M."/>
            <person name="Duncan E.J."/>
            <person name="Remnant E.J."/>
            <person name="Van Eeckhoven J."/>
            <person name="Graham B."/>
            <person name="Knapp R.A."/>
            <person name="Langford K.W."/>
            <person name="Kronenberg Z."/>
            <person name="Press M.O."/>
            <person name="Eacker S.M."/>
            <person name="Wilson-Rankin E.E."/>
            <person name="Purcell J."/>
            <person name="Lester P.J."/>
            <person name="Dearden P.K."/>
        </authorList>
    </citation>
    <scope>NUCLEOTIDE SEQUENCE</scope>
    <source>
        <strain evidence="3">Volc-1</strain>
    </source>
</reference>
<dbReference type="AlphaFoldDB" id="A0A834NBF6"/>
<keyword evidence="2" id="KW-0812">Transmembrane</keyword>
<gene>
    <name evidence="3" type="ORF">H0235_015325</name>
</gene>
<evidence type="ECO:0000256" key="2">
    <source>
        <dbReference type="SAM" id="Phobius"/>
    </source>
</evidence>
<evidence type="ECO:0008006" key="5">
    <source>
        <dbReference type="Google" id="ProtNLM"/>
    </source>
</evidence>
<protein>
    <recommendedName>
        <fullName evidence="5">Transmembrane protein</fullName>
    </recommendedName>
</protein>
<evidence type="ECO:0000256" key="1">
    <source>
        <dbReference type="SAM" id="MobiDB-lite"/>
    </source>
</evidence>
<evidence type="ECO:0000313" key="4">
    <source>
        <dbReference type="Proteomes" id="UP000600918"/>
    </source>
</evidence>
<proteinExistence type="predicted"/>
<evidence type="ECO:0000313" key="3">
    <source>
        <dbReference type="EMBL" id="KAF7401989.1"/>
    </source>
</evidence>
<feature type="compositionally biased region" description="Acidic residues" evidence="1">
    <location>
        <begin position="194"/>
        <end position="212"/>
    </location>
</feature>
<name>A0A834NBF6_VESPE</name>